<feature type="compositionally biased region" description="Gly residues" evidence="1">
    <location>
        <begin position="682"/>
        <end position="691"/>
    </location>
</feature>
<feature type="compositionally biased region" description="Basic and acidic residues" evidence="1">
    <location>
        <begin position="85"/>
        <end position="102"/>
    </location>
</feature>
<feature type="compositionally biased region" description="Basic and acidic residues" evidence="1">
    <location>
        <begin position="615"/>
        <end position="628"/>
    </location>
</feature>
<feature type="region of interest" description="Disordered" evidence="1">
    <location>
        <begin position="443"/>
        <end position="478"/>
    </location>
</feature>
<feature type="compositionally biased region" description="Basic and acidic residues" evidence="1">
    <location>
        <begin position="549"/>
        <end position="600"/>
    </location>
</feature>
<feature type="compositionally biased region" description="Basic and acidic residues" evidence="1">
    <location>
        <begin position="113"/>
        <end position="132"/>
    </location>
</feature>
<feature type="compositionally biased region" description="Gly residues" evidence="1">
    <location>
        <begin position="836"/>
        <end position="856"/>
    </location>
</feature>
<protein>
    <submittedName>
        <fullName evidence="2">Uncharacterized protein</fullName>
    </submittedName>
</protein>
<dbReference type="OrthoDB" id="6162526at2759"/>
<dbReference type="AlphaFoldDB" id="A0A2C9JRB9"/>
<dbReference type="STRING" id="6526.A0A2C9JRB9"/>
<reference evidence="2" key="1">
    <citation type="submission" date="2020-05" db="UniProtKB">
        <authorList>
            <consortium name="EnsemblMetazoa"/>
        </authorList>
    </citation>
    <scope>IDENTIFICATION</scope>
    <source>
        <strain evidence="2">BB02</strain>
    </source>
</reference>
<feature type="compositionally biased region" description="Polar residues" evidence="1">
    <location>
        <begin position="868"/>
        <end position="884"/>
    </location>
</feature>
<evidence type="ECO:0000313" key="3">
    <source>
        <dbReference type="Proteomes" id="UP000076420"/>
    </source>
</evidence>
<dbReference type="VEuPathDB" id="VectorBase:BGLAX_044620"/>
<feature type="compositionally biased region" description="Basic and acidic residues" evidence="1">
    <location>
        <begin position="645"/>
        <end position="656"/>
    </location>
</feature>
<feature type="compositionally biased region" description="Polar residues" evidence="1">
    <location>
        <begin position="29"/>
        <end position="62"/>
    </location>
</feature>
<feature type="compositionally biased region" description="Polar residues" evidence="1">
    <location>
        <begin position="908"/>
        <end position="946"/>
    </location>
</feature>
<sequence>MPRAKQASRSKKRATRNSKSAAEDVSEPMEQSDNCQSADNLNESQQSQDLNESKASSQLNDTHTSEQLDDSLISDQPAQDSEMVDDLRENVNGKDGNNKEAIETINESSNPDTSDRAGNKSQESENNEKSLQELENAQSKSPEDSSEHRIAKRFAEEPIIPYKPHDFPVVNCSSLIEKWDWHIKIFPVDQADIRRNSLISAAKVAEETWFHLDKKKNEMGVYNLCAKNYTDASEVMLKIMQTPMTYRYITVQLTRREPNKASVDQTKETFVESESCDLQQELDKLPRTEIAETAVLLLDFMYIQSFDNKEGKEKKRSLFVKYLPEGTTKELLNVLFPLANNLDIIKTGNGRSAGDLNVTETNNIIGYCKSYVAINVNGAKNIFLDWKEENSDYDDNMLEAVGECPFEVLPKNNEILYEAVPVMEEDESVQYLKRKRDIEIEQRRSRSRFDQGGRSKQDKGRTKPDLPREKSQGIRPLMEGLSVKREKRSRWDKDVGPAFAVDVLKRQMAMNEKIQSQLALLQSASIGAIPSLLDVPVVPGSRGRKDRKRDRFERERKISESSKQSDNRQSRERNLNKRDRSGERRNSREDRGDHQGRSGRFDTPIRGSHFGGGNRFDDRRGRGGRFPDDPFINRGGHFPGPGRGGHFDSFGRDGPNERGGNFDGPPRGGPFEPPGRMDVPPGRGGHFGRGGGRFDGKGRGGQFEPPGRGGHFDSSGRGGPFEGPRRGGHYDSAGRGGHFDPPGRGGHFDSSGRGGRFDSPGRGGHFDSAGRGGRFDSPGRGGHFDSAGRGGHFDSAGRGGRFDNQARGGGRFDNQSRGGGRFDNQARVGGRFDNQGRGGRFDGQGRGVARGGGPGGFDNRNKGKSFENRPNNNFGQQNTYNQPNLGAGGQDFGNQQGYNYANQQTGYDTQNNYNSTQTGYNAQVPYNQPNAYNQGSYGTQQSTVTNPATDYASQPTAQTSYTNPATQPVTYPSQPAIYSAQQPSYDQNAWAQAYGVQQQASYTGSTATGTESYWGQPADYTNQTTATTTVNQSQDYTQAYTQQATATNQATSYNYNNQNVTGTEYTADPAAAYANQGYYATGQQTAGVTDTTYGAYSTQDTSAYGTAQSTLTTAYNFAQYPSNSS</sequence>
<feature type="compositionally biased region" description="Basic residues" evidence="1">
    <location>
        <begin position="1"/>
        <end position="16"/>
    </location>
</feature>
<organism evidence="2 3">
    <name type="scientific">Biomphalaria glabrata</name>
    <name type="common">Bloodfluke planorb</name>
    <name type="synonym">Freshwater snail</name>
    <dbReference type="NCBI Taxonomy" id="6526"/>
    <lineage>
        <taxon>Eukaryota</taxon>
        <taxon>Metazoa</taxon>
        <taxon>Spiralia</taxon>
        <taxon>Lophotrochozoa</taxon>
        <taxon>Mollusca</taxon>
        <taxon>Gastropoda</taxon>
        <taxon>Heterobranchia</taxon>
        <taxon>Euthyneura</taxon>
        <taxon>Panpulmonata</taxon>
        <taxon>Hygrophila</taxon>
        <taxon>Lymnaeoidea</taxon>
        <taxon>Planorbidae</taxon>
        <taxon>Biomphalaria</taxon>
    </lineage>
</organism>
<feature type="region of interest" description="Disordered" evidence="1">
    <location>
        <begin position="534"/>
        <end position="946"/>
    </location>
</feature>
<feature type="compositionally biased region" description="Low complexity" evidence="1">
    <location>
        <begin position="893"/>
        <end position="907"/>
    </location>
</feature>
<evidence type="ECO:0000256" key="1">
    <source>
        <dbReference type="SAM" id="MobiDB-lite"/>
    </source>
</evidence>
<accession>A0A2C9JRB9</accession>
<gene>
    <name evidence="2" type="primary">106064751</name>
</gene>
<feature type="region of interest" description="Disordered" evidence="1">
    <location>
        <begin position="1"/>
        <end position="149"/>
    </location>
</feature>
<name>A0A2C9JRB9_BIOGL</name>
<evidence type="ECO:0000313" key="2">
    <source>
        <dbReference type="EnsemblMetazoa" id="BGLB006792-PC"/>
    </source>
</evidence>
<dbReference type="VEuPathDB" id="VectorBase:BGLB006792"/>
<dbReference type="RefSeq" id="XP_013078816.2">
    <property type="nucleotide sequence ID" value="XM_013223362.2"/>
</dbReference>
<dbReference type="EnsemblMetazoa" id="BGLB006792-RB">
    <property type="protein sequence ID" value="BGLB006792-PB"/>
    <property type="gene ID" value="BGLB006792"/>
</dbReference>
<feature type="compositionally biased region" description="Basic and acidic residues" evidence="1">
    <location>
        <begin position="443"/>
        <end position="472"/>
    </location>
</feature>
<dbReference type="KEGG" id="bgt:106064751"/>
<proteinExistence type="predicted"/>
<dbReference type="Proteomes" id="UP000076420">
    <property type="component" value="Unassembled WGS sequence"/>
</dbReference>
<dbReference type="EnsemblMetazoa" id="BGLB006792-RC">
    <property type="protein sequence ID" value="BGLB006792-PC"/>
    <property type="gene ID" value="BGLB006792"/>
</dbReference>
<feature type="compositionally biased region" description="Gly residues" evidence="1">
    <location>
        <begin position="807"/>
        <end position="821"/>
    </location>
</feature>